<sequence length="103" mass="11487">MQSLPSYHGGYSNSEFTSGRSLGEEEKYSDENVESGHNDAWNESQQKEKGTEISRCDRRRWKSVGETDGDRGGDMDKSPVGGRRRSSGAENQRNTQEGGKEQV</sequence>
<protein>
    <submittedName>
        <fullName evidence="2">Uncharacterized protein</fullName>
    </submittedName>
</protein>
<feature type="compositionally biased region" description="Basic and acidic residues" evidence="1">
    <location>
        <begin position="45"/>
        <end position="56"/>
    </location>
</feature>
<feature type="compositionally biased region" description="Polar residues" evidence="1">
    <location>
        <begin position="1"/>
        <end position="20"/>
    </location>
</feature>
<organism evidence="2 3">
    <name type="scientific">Petrolisthes cinctipes</name>
    <name type="common">Flat porcelain crab</name>
    <dbReference type="NCBI Taxonomy" id="88211"/>
    <lineage>
        <taxon>Eukaryota</taxon>
        <taxon>Metazoa</taxon>
        <taxon>Ecdysozoa</taxon>
        <taxon>Arthropoda</taxon>
        <taxon>Crustacea</taxon>
        <taxon>Multicrustacea</taxon>
        <taxon>Malacostraca</taxon>
        <taxon>Eumalacostraca</taxon>
        <taxon>Eucarida</taxon>
        <taxon>Decapoda</taxon>
        <taxon>Pleocyemata</taxon>
        <taxon>Anomura</taxon>
        <taxon>Galatheoidea</taxon>
        <taxon>Porcellanidae</taxon>
        <taxon>Petrolisthes</taxon>
    </lineage>
</organism>
<dbReference type="AlphaFoldDB" id="A0AAE1FLU5"/>
<accession>A0AAE1FLU5</accession>
<feature type="region of interest" description="Disordered" evidence="1">
    <location>
        <begin position="1"/>
        <end position="103"/>
    </location>
</feature>
<evidence type="ECO:0000313" key="2">
    <source>
        <dbReference type="EMBL" id="KAK3876615.1"/>
    </source>
</evidence>
<dbReference type="EMBL" id="JAWQEG010001797">
    <property type="protein sequence ID" value="KAK3876615.1"/>
    <property type="molecule type" value="Genomic_DNA"/>
</dbReference>
<keyword evidence="3" id="KW-1185">Reference proteome</keyword>
<gene>
    <name evidence="2" type="ORF">Pcinc_018615</name>
</gene>
<feature type="compositionally biased region" description="Basic and acidic residues" evidence="1">
    <location>
        <begin position="22"/>
        <end position="37"/>
    </location>
</feature>
<feature type="compositionally biased region" description="Polar residues" evidence="1">
    <location>
        <begin position="88"/>
        <end position="97"/>
    </location>
</feature>
<feature type="compositionally biased region" description="Basic and acidic residues" evidence="1">
    <location>
        <begin position="63"/>
        <end position="77"/>
    </location>
</feature>
<name>A0AAE1FLU5_PETCI</name>
<proteinExistence type="predicted"/>
<reference evidence="2" key="1">
    <citation type="submission" date="2023-10" db="EMBL/GenBank/DDBJ databases">
        <title>Genome assemblies of two species of porcelain crab, Petrolisthes cinctipes and Petrolisthes manimaculis (Anomura: Porcellanidae).</title>
        <authorList>
            <person name="Angst P."/>
        </authorList>
    </citation>
    <scope>NUCLEOTIDE SEQUENCE</scope>
    <source>
        <strain evidence="2">PB745_01</strain>
        <tissue evidence="2">Gill</tissue>
    </source>
</reference>
<comment type="caution">
    <text evidence="2">The sequence shown here is derived from an EMBL/GenBank/DDBJ whole genome shotgun (WGS) entry which is preliminary data.</text>
</comment>
<evidence type="ECO:0000313" key="3">
    <source>
        <dbReference type="Proteomes" id="UP001286313"/>
    </source>
</evidence>
<dbReference type="Proteomes" id="UP001286313">
    <property type="component" value="Unassembled WGS sequence"/>
</dbReference>
<evidence type="ECO:0000256" key="1">
    <source>
        <dbReference type="SAM" id="MobiDB-lite"/>
    </source>
</evidence>